<feature type="region of interest" description="Disordered" evidence="2">
    <location>
        <begin position="113"/>
        <end position="189"/>
    </location>
</feature>
<evidence type="ECO:0000256" key="1">
    <source>
        <dbReference type="SAM" id="Coils"/>
    </source>
</evidence>
<dbReference type="EMBL" id="UFQS01000773">
    <property type="protein sequence ID" value="SSX06767.1"/>
    <property type="molecule type" value="Genomic_DNA"/>
</dbReference>
<dbReference type="VEuPathDB" id="VectorBase:CSON014185"/>
<feature type="coiled-coil region" evidence="1">
    <location>
        <begin position="303"/>
        <end position="337"/>
    </location>
</feature>
<reference evidence="4" key="2">
    <citation type="submission" date="2018-07" db="EMBL/GenBank/DDBJ databases">
        <authorList>
            <person name="Quirk P.G."/>
            <person name="Krulwich T.A."/>
        </authorList>
    </citation>
    <scope>NUCLEOTIDE SEQUENCE</scope>
</reference>
<feature type="compositionally biased region" description="Basic and acidic residues" evidence="2">
    <location>
        <begin position="1"/>
        <end position="11"/>
    </location>
</feature>
<dbReference type="PANTHER" id="PTHR15286">
    <property type="entry name" value="RAS-ASSOCIATING DOMAIN CONTAINING PROTEIN"/>
    <property type="match status" value="1"/>
</dbReference>
<feature type="compositionally biased region" description="Low complexity" evidence="2">
    <location>
        <begin position="168"/>
        <end position="178"/>
    </location>
</feature>
<dbReference type="PANTHER" id="PTHR15286:SF1">
    <property type="entry name" value="FI07216P"/>
    <property type="match status" value="1"/>
</dbReference>
<dbReference type="AlphaFoldDB" id="A0A336KQW7"/>
<organism evidence="3">
    <name type="scientific">Culicoides sonorensis</name>
    <name type="common">Biting midge</name>
    <dbReference type="NCBI Taxonomy" id="179676"/>
    <lineage>
        <taxon>Eukaryota</taxon>
        <taxon>Metazoa</taxon>
        <taxon>Ecdysozoa</taxon>
        <taxon>Arthropoda</taxon>
        <taxon>Hexapoda</taxon>
        <taxon>Insecta</taxon>
        <taxon>Pterygota</taxon>
        <taxon>Neoptera</taxon>
        <taxon>Endopterygota</taxon>
        <taxon>Diptera</taxon>
        <taxon>Nematocera</taxon>
        <taxon>Chironomoidea</taxon>
        <taxon>Ceratopogonidae</taxon>
        <taxon>Ceratopogoninae</taxon>
        <taxon>Culicoides</taxon>
        <taxon>Monoculicoides</taxon>
    </lineage>
</organism>
<keyword evidence="1" id="KW-0175">Coiled coil</keyword>
<gene>
    <name evidence="3" type="primary">CSON014185</name>
</gene>
<evidence type="ECO:0000313" key="4">
    <source>
        <dbReference type="EMBL" id="SSX27112.1"/>
    </source>
</evidence>
<feature type="coiled-coil region" evidence="1">
    <location>
        <begin position="235"/>
        <end position="269"/>
    </location>
</feature>
<evidence type="ECO:0000256" key="2">
    <source>
        <dbReference type="SAM" id="MobiDB-lite"/>
    </source>
</evidence>
<protein>
    <submittedName>
        <fullName evidence="3">CSON014185 protein</fullName>
    </submittedName>
</protein>
<feature type="region of interest" description="Disordered" evidence="2">
    <location>
        <begin position="1"/>
        <end position="20"/>
    </location>
</feature>
<name>A0A336KQW7_CULSO</name>
<proteinExistence type="predicted"/>
<sequence length="557" mass="62986">MWLNSGDRDSGRGSPTGSINSAIVRRKRHKASKNSFAWMTHGQTIHPKSQKTNIERLMKLILEQGEIIQQQLAKLRDREVEINNIEDERHKLREKEHGKNYLLETYLKGLQDSAEEKESGVGNSDSGVHTEEVTTSPEIAPSPLYDEDNGHQTNSNILHTEPKEKRNSNSNNNSSSNKNRSRRETELRIEHETIVKNLKELSMKEEIDEEEEQGAMALPPETSKISQEIEVLEKIVNINKQLQKEEELLVRLGAKIKRYEADATGLSEQQVLEALERVNKTLEINDDQLGKMDLEIKESDKLLEEKSSVLKKLYDELEEVEVEHNRLNANSQRIELDLDFNALAITSESDMNLSREYLAENMYNVSKTIYSGGSEFNAAEFSPTSDINDMFVHPIDPPSEFCTPLTPTLAHAQIHSIKDKTPKFPSIDDMIPKTPITDSLLHHSPQPSQILQQQQQQQHRLITSNKSPSINLHNNNKDLLSQMNYLPATLNKYHQRNINNVMTTATSLKVGPKKLINGVVMHDVSMINNTSSATSNSSDTGMSSLGEQDFTQLGTLV</sequence>
<accession>A0A336KQW7</accession>
<dbReference type="EMBL" id="UFQT01000773">
    <property type="protein sequence ID" value="SSX27112.1"/>
    <property type="molecule type" value="Genomic_DNA"/>
</dbReference>
<feature type="coiled-coil region" evidence="1">
    <location>
        <begin position="68"/>
        <end position="95"/>
    </location>
</feature>
<feature type="compositionally biased region" description="Polar residues" evidence="2">
    <location>
        <begin position="121"/>
        <end position="137"/>
    </location>
</feature>
<dbReference type="InterPro" id="IPR033593">
    <property type="entry name" value="N-RASSF"/>
</dbReference>
<evidence type="ECO:0000313" key="3">
    <source>
        <dbReference type="EMBL" id="SSX06767.1"/>
    </source>
</evidence>
<reference evidence="3" key="1">
    <citation type="submission" date="2018-04" db="EMBL/GenBank/DDBJ databases">
        <authorList>
            <person name="Go L.Y."/>
            <person name="Mitchell J.A."/>
        </authorList>
    </citation>
    <scope>NUCLEOTIDE SEQUENCE</scope>
    <source>
        <tissue evidence="3">Whole organism</tissue>
    </source>
</reference>